<evidence type="ECO:0000256" key="1">
    <source>
        <dbReference type="ARBA" id="ARBA00001971"/>
    </source>
</evidence>
<dbReference type="PANTHER" id="PTHR24292">
    <property type="entry name" value="CYTOCHROME P450"/>
    <property type="match status" value="1"/>
</dbReference>
<dbReference type="InterPro" id="IPR050476">
    <property type="entry name" value="Insect_CytP450_Detox"/>
</dbReference>
<evidence type="ECO:0000256" key="11">
    <source>
        <dbReference type="ARBA" id="ARBA00023033"/>
    </source>
</evidence>
<keyword evidence="10 13" id="KW-0408">Iron</keyword>
<evidence type="ECO:0000256" key="5">
    <source>
        <dbReference type="ARBA" id="ARBA00022617"/>
    </source>
</evidence>
<comment type="similarity">
    <text evidence="4 14">Belongs to the cytochrome P450 family.</text>
</comment>
<comment type="cofactor">
    <cofactor evidence="1 13">
        <name>heme</name>
        <dbReference type="ChEBI" id="CHEBI:30413"/>
    </cofactor>
</comment>
<evidence type="ECO:0000256" key="3">
    <source>
        <dbReference type="ARBA" id="ARBA00004406"/>
    </source>
</evidence>
<keyword evidence="9 14" id="KW-0560">Oxidoreductase</keyword>
<dbReference type="EMBL" id="GECU01033263">
    <property type="protein sequence ID" value="JAS74443.1"/>
    <property type="molecule type" value="Transcribed_RNA"/>
</dbReference>
<dbReference type="InterPro" id="IPR002401">
    <property type="entry name" value="Cyt_P450_E_grp-I"/>
</dbReference>
<keyword evidence="5 13" id="KW-0349">Heme</keyword>
<dbReference type="AlphaFoldDB" id="A0A1B6HIB2"/>
<evidence type="ECO:0000256" key="8">
    <source>
        <dbReference type="ARBA" id="ARBA00022848"/>
    </source>
</evidence>
<reference evidence="15" key="1">
    <citation type="submission" date="2015-11" db="EMBL/GenBank/DDBJ databases">
        <title>De novo transcriptome assembly of four potential Pierce s Disease insect vectors from Arizona vineyards.</title>
        <authorList>
            <person name="Tassone E.E."/>
        </authorList>
    </citation>
    <scope>NUCLEOTIDE SEQUENCE</scope>
</reference>
<feature type="binding site" description="axial binding residue" evidence="13">
    <location>
        <position position="266"/>
    </location>
    <ligand>
        <name>heme</name>
        <dbReference type="ChEBI" id="CHEBI:30413"/>
    </ligand>
    <ligandPart>
        <name>Fe</name>
        <dbReference type="ChEBI" id="CHEBI:18248"/>
    </ligandPart>
</feature>
<dbReference type="PRINTS" id="PR00385">
    <property type="entry name" value="P450"/>
</dbReference>
<gene>
    <name evidence="15" type="ORF">g.29469</name>
</gene>
<comment type="subcellular location">
    <subcellularLocation>
        <location evidence="3">Endoplasmic reticulum membrane</location>
        <topology evidence="3">Peripheral membrane protein</topology>
    </subcellularLocation>
    <subcellularLocation>
        <location evidence="2">Microsome membrane</location>
        <topology evidence="2">Peripheral membrane protein</topology>
    </subcellularLocation>
</comment>
<evidence type="ECO:0000256" key="10">
    <source>
        <dbReference type="ARBA" id="ARBA00023004"/>
    </source>
</evidence>
<keyword evidence="8" id="KW-0492">Microsome</keyword>
<evidence type="ECO:0000256" key="14">
    <source>
        <dbReference type="RuleBase" id="RU000461"/>
    </source>
</evidence>
<dbReference type="InterPro" id="IPR036396">
    <property type="entry name" value="Cyt_P450_sf"/>
</dbReference>
<dbReference type="GO" id="GO:0016705">
    <property type="term" value="F:oxidoreductase activity, acting on paired donors, with incorporation or reduction of molecular oxygen"/>
    <property type="evidence" value="ECO:0007669"/>
    <property type="project" value="InterPro"/>
</dbReference>
<name>A0A1B6HIB2_9HEMI</name>
<evidence type="ECO:0000313" key="15">
    <source>
        <dbReference type="EMBL" id="JAS74443.1"/>
    </source>
</evidence>
<sequence length="322" mass="36748">MFVSFFHPSILQTLRIILVFFCGGLGKFLGLRQIPHHINDYIIGLVKQTMQFREKNNIQRADFMQLMMSMKDQRTEGNDNNWKNELNGDDEYLNQMDYSSQNEKSQTGLRGMTDECIAAQAFIFLAAGSDPVANTIAFVLYELAFSPLVQKQLQQEIDLVLQKNGGNISYEALSKMAYLDSVIQETNRKYSLAGFMRRECTIPFQIPDTDVVIEKGTKILIPMYAIQNDPSIYPEPEKFIPERFEGNNHRSNGGKYLPFGDGPRICIAMRFALLEVKACVAMVMSKYSVKLDQKTQIPLHYNPKSVSPSPIGGIWIRFQKRT</sequence>
<dbReference type="GO" id="GO:0005789">
    <property type="term" value="C:endoplasmic reticulum membrane"/>
    <property type="evidence" value="ECO:0007669"/>
    <property type="project" value="UniProtKB-SubCell"/>
</dbReference>
<proteinExistence type="inferred from homology"/>
<accession>A0A1B6HIB2</accession>
<dbReference type="GO" id="GO:0004497">
    <property type="term" value="F:monooxygenase activity"/>
    <property type="evidence" value="ECO:0007669"/>
    <property type="project" value="UniProtKB-KW"/>
</dbReference>
<evidence type="ECO:0000256" key="4">
    <source>
        <dbReference type="ARBA" id="ARBA00010617"/>
    </source>
</evidence>
<dbReference type="GO" id="GO:0005506">
    <property type="term" value="F:iron ion binding"/>
    <property type="evidence" value="ECO:0007669"/>
    <property type="project" value="InterPro"/>
</dbReference>
<dbReference type="InterPro" id="IPR017972">
    <property type="entry name" value="Cyt_P450_CS"/>
</dbReference>
<dbReference type="PANTHER" id="PTHR24292:SF54">
    <property type="entry name" value="CYP9F3-RELATED"/>
    <property type="match status" value="1"/>
</dbReference>
<keyword evidence="12" id="KW-0472">Membrane</keyword>
<evidence type="ECO:0000256" key="7">
    <source>
        <dbReference type="ARBA" id="ARBA00022824"/>
    </source>
</evidence>
<dbReference type="PRINTS" id="PR00463">
    <property type="entry name" value="EP450I"/>
</dbReference>
<evidence type="ECO:0000256" key="12">
    <source>
        <dbReference type="ARBA" id="ARBA00023136"/>
    </source>
</evidence>
<protein>
    <recommendedName>
        <fullName evidence="16">Cytochrome P450</fullName>
    </recommendedName>
</protein>
<dbReference type="InterPro" id="IPR001128">
    <property type="entry name" value="Cyt_P450"/>
</dbReference>
<dbReference type="Pfam" id="PF00067">
    <property type="entry name" value="p450"/>
    <property type="match status" value="1"/>
</dbReference>
<keyword evidence="7" id="KW-0256">Endoplasmic reticulum</keyword>
<evidence type="ECO:0000256" key="2">
    <source>
        <dbReference type="ARBA" id="ARBA00004174"/>
    </source>
</evidence>
<evidence type="ECO:0000256" key="9">
    <source>
        <dbReference type="ARBA" id="ARBA00023002"/>
    </source>
</evidence>
<keyword evidence="11 14" id="KW-0503">Monooxygenase</keyword>
<organism evidence="15">
    <name type="scientific">Homalodisca liturata</name>
    <dbReference type="NCBI Taxonomy" id="320908"/>
    <lineage>
        <taxon>Eukaryota</taxon>
        <taxon>Metazoa</taxon>
        <taxon>Ecdysozoa</taxon>
        <taxon>Arthropoda</taxon>
        <taxon>Hexapoda</taxon>
        <taxon>Insecta</taxon>
        <taxon>Pterygota</taxon>
        <taxon>Neoptera</taxon>
        <taxon>Paraneoptera</taxon>
        <taxon>Hemiptera</taxon>
        <taxon>Auchenorrhyncha</taxon>
        <taxon>Membracoidea</taxon>
        <taxon>Cicadellidae</taxon>
        <taxon>Cicadellinae</taxon>
        <taxon>Proconiini</taxon>
        <taxon>Homalodisca</taxon>
    </lineage>
</organism>
<evidence type="ECO:0008006" key="16">
    <source>
        <dbReference type="Google" id="ProtNLM"/>
    </source>
</evidence>
<evidence type="ECO:0000256" key="6">
    <source>
        <dbReference type="ARBA" id="ARBA00022723"/>
    </source>
</evidence>
<dbReference type="GO" id="GO:0020037">
    <property type="term" value="F:heme binding"/>
    <property type="evidence" value="ECO:0007669"/>
    <property type="project" value="InterPro"/>
</dbReference>
<evidence type="ECO:0000256" key="13">
    <source>
        <dbReference type="PIRSR" id="PIRSR602401-1"/>
    </source>
</evidence>
<dbReference type="CDD" id="cd11056">
    <property type="entry name" value="CYP6-like"/>
    <property type="match status" value="1"/>
</dbReference>
<dbReference type="SUPFAM" id="SSF48264">
    <property type="entry name" value="Cytochrome P450"/>
    <property type="match status" value="1"/>
</dbReference>
<dbReference type="PROSITE" id="PS00086">
    <property type="entry name" value="CYTOCHROME_P450"/>
    <property type="match status" value="1"/>
</dbReference>
<keyword evidence="6 13" id="KW-0479">Metal-binding</keyword>
<dbReference type="Gene3D" id="1.10.630.10">
    <property type="entry name" value="Cytochrome P450"/>
    <property type="match status" value="1"/>
</dbReference>